<evidence type="ECO:0000259" key="1">
    <source>
        <dbReference type="Pfam" id="PF13556"/>
    </source>
</evidence>
<dbReference type="AlphaFoldDB" id="A0A3L7AT18"/>
<sequence>MTGEVELRTLLHTIGAPLARLITTGKTSVRLRASAVIEADELRTRSIPDADVLLLIGVRDADLASLVPLAPEGSVLFVKLAGEPVEAIGAAQERGVHLVRVHPDAGWDQLAGLVQRVLGHAALPDPARGEDAADLFALAESVAAQVRGLVSIEGPGGEVLAYSRAVAGADELRISSILGRRGPAAQMRRLSDEGVLSALAREDTVVQVPATADGLRQERLAVGIHDGGEFLGTLWIQRGVVPFAPDARDLLPGAARLAVRGLRGRPGGPGLEERLVREGLGLGAPGTEPTVTDRYALASLLDPRGNEFLAVIGFAPDVATGLEESAVAALTGYLRLSASSDRRRIVMGTHRGRLYAIITGTDPDRLTEWTETALASVRSRLTGALHAGIAEAEGGFATLPEARLSVDHLLDTVARDPARFPAVVTRSGLRSDVLLGEVTGWLSSRPDLRDPRLEALRAHDATHEGALIPSIRAYLDAFSDVRYAADRLGIHPNTLRYRLTRAQQISGLDLADAATRLMTALLLRLPAAEEEAR</sequence>
<dbReference type="InterPro" id="IPR042070">
    <property type="entry name" value="PucR_C-HTH_sf"/>
</dbReference>
<comment type="caution">
    <text evidence="2">The sequence shown here is derived from an EMBL/GenBank/DDBJ whole genome shotgun (WGS) entry which is preliminary data.</text>
</comment>
<keyword evidence="3" id="KW-1185">Reference proteome</keyword>
<reference evidence="2 3" key="1">
    <citation type="submission" date="2018-10" db="EMBL/GenBank/DDBJ databases">
        <authorList>
            <person name="Li J."/>
        </authorList>
    </citation>
    <scope>NUCLEOTIDE SEQUENCE [LARGE SCALE GENOMIC DNA]</scope>
    <source>
        <strain evidence="2 3">JCM 11654</strain>
    </source>
</reference>
<dbReference type="EMBL" id="RCUY01000002">
    <property type="protein sequence ID" value="RLP83663.1"/>
    <property type="molecule type" value="Genomic_DNA"/>
</dbReference>
<accession>A0A3L7AT18</accession>
<protein>
    <submittedName>
        <fullName evidence="2">PucR family transcriptional regulator</fullName>
    </submittedName>
</protein>
<dbReference type="RefSeq" id="WP_121687333.1">
    <property type="nucleotide sequence ID" value="NZ_RCUY01000002.1"/>
</dbReference>
<dbReference type="OrthoDB" id="3190266at2"/>
<proteinExistence type="predicted"/>
<organism evidence="2 3">
    <name type="scientific">Mycetocola lacteus</name>
    <dbReference type="NCBI Taxonomy" id="76637"/>
    <lineage>
        <taxon>Bacteria</taxon>
        <taxon>Bacillati</taxon>
        <taxon>Actinomycetota</taxon>
        <taxon>Actinomycetes</taxon>
        <taxon>Micrococcales</taxon>
        <taxon>Microbacteriaceae</taxon>
        <taxon>Mycetocola</taxon>
    </lineage>
</organism>
<dbReference type="Proteomes" id="UP000269438">
    <property type="component" value="Unassembled WGS sequence"/>
</dbReference>
<dbReference type="PANTHER" id="PTHR33744:SF17">
    <property type="entry name" value="CONSERVED PROTEIN"/>
    <property type="match status" value="1"/>
</dbReference>
<dbReference type="PANTHER" id="PTHR33744">
    <property type="entry name" value="CARBOHYDRATE DIACID REGULATOR"/>
    <property type="match status" value="1"/>
</dbReference>
<evidence type="ECO:0000313" key="2">
    <source>
        <dbReference type="EMBL" id="RLP83663.1"/>
    </source>
</evidence>
<dbReference type="Gene3D" id="1.10.10.2840">
    <property type="entry name" value="PucR C-terminal helix-turn-helix domain"/>
    <property type="match status" value="1"/>
</dbReference>
<dbReference type="InterPro" id="IPR051448">
    <property type="entry name" value="CdaR-like_regulators"/>
</dbReference>
<gene>
    <name evidence="2" type="ORF">D9V34_02265</name>
</gene>
<dbReference type="Pfam" id="PF13556">
    <property type="entry name" value="HTH_30"/>
    <property type="match status" value="1"/>
</dbReference>
<feature type="domain" description="PucR C-terminal helix-turn-helix" evidence="1">
    <location>
        <begin position="467"/>
        <end position="524"/>
    </location>
</feature>
<dbReference type="InterPro" id="IPR025736">
    <property type="entry name" value="PucR_C-HTH_dom"/>
</dbReference>
<name>A0A3L7AT18_9MICO</name>
<evidence type="ECO:0000313" key="3">
    <source>
        <dbReference type="Proteomes" id="UP000269438"/>
    </source>
</evidence>